<dbReference type="AlphaFoldDB" id="A0A2T3NMF7"/>
<evidence type="ECO:0000313" key="4">
    <source>
        <dbReference type="Proteomes" id="UP000241346"/>
    </source>
</evidence>
<dbReference type="PANTHER" id="PTHR43283">
    <property type="entry name" value="BETA-LACTAMASE-RELATED"/>
    <property type="match status" value="1"/>
</dbReference>
<feature type="domain" description="Beta-lactamase-related" evidence="2">
    <location>
        <begin position="136"/>
        <end position="384"/>
    </location>
</feature>
<evidence type="ECO:0000313" key="3">
    <source>
        <dbReference type="EMBL" id="PSW16633.1"/>
    </source>
</evidence>
<gene>
    <name evidence="3" type="ORF">C9J01_06460</name>
</gene>
<dbReference type="InterPro" id="IPR001466">
    <property type="entry name" value="Beta-lactam-related"/>
</dbReference>
<evidence type="ECO:0000256" key="1">
    <source>
        <dbReference type="SAM" id="SignalP"/>
    </source>
</evidence>
<dbReference type="InterPro" id="IPR050789">
    <property type="entry name" value="Diverse_Enzym_Activities"/>
</dbReference>
<organism evidence="3 4">
    <name type="scientific">Photobacterium rosenbergii</name>
    <dbReference type="NCBI Taxonomy" id="294936"/>
    <lineage>
        <taxon>Bacteria</taxon>
        <taxon>Pseudomonadati</taxon>
        <taxon>Pseudomonadota</taxon>
        <taxon>Gammaproteobacteria</taxon>
        <taxon>Vibrionales</taxon>
        <taxon>Vibrionaceae</taxon>
        <taxon>Photobacterium</taxon>
    </lineage>
</organism>
<dbReference type="PANTHER" id="PTHR43283:SF7">
    <property type="entry name" value="BETA-LACTAMASE-RELATED DOMAIN-CONTAINING PROTEIN"/>
    <property type="match status" value="1"/>
</dbReference>
<protein>
    <recommendedName>
        <fullName evidence="2">Beta-lactamase-related domain-containing protein</fullName>
    </recommendedName>
</protein>
<accession>A0A2T3NMF7</accession>
<dbReference type="Gene3D" id="3.40.710.10">
    <property type="entry name" value="DD-peptidase/beta-lactamase superfamily"/>
    <property type="match status" value="1"/>
</dbReference>
<dbReference type="Pfam" id="PF00144">
    <property type="entry name" value="Beta-lactamase"/>
    <property type="match status" value="1"/>
</dbReference>
<name>A0A2T3NMF7_9GAMM</name>
<evidence type="ECO:0000259" key="2">
    <source>
        <dbReference type="Pfam" id="PF00144"/>
    </source>
</evidence>
<dbReference type="OrthoDB" id="9814204at2"/>
<comment type="caution">
    <text evidence="3">The sequence shown here is derived from an EMBL/GenBank/DDBJ whole genome shotgun (WGS) entry which is preliminary data.</text>
</comment>
<keyword evidence="1" id="KW-0732">Signal</keyword>
<feature type="chain" id="PRO_5015598075" description="Beta-lactamase-related domain-containing protein" evidence="1">
    <location>
        <begin position="37"/>
        <end position="402"/>
    </location>
</feature>
<dbReference type="EMBL" id="PYMB01000001">
    <property type="protein sequence ID" value="PSW16633.1"/>
    <property type="molecule type" value="Genomic_DNA"/>
</dbReference>
<dbReference type="InterPro" id="IPR012338">
    <property type="entry name" value="Beta-lactam/transpept-like"/>
</dbReference>
<dbReference type="SUPFAM" id="SSF56601">
    <property type="entry name" value="beta-lactamase/transpeptidase-like"/>
    <property type="match status" value="1"/>
</dbReference>
<dbReference type="Proteomes" id="UP000241346">
    <property type="component" value="Unassembled WGS sequence"/>
</dbReference>
<dbReference type="RefSeq" id="WP_107297254.1">
    <property type="nucleotide sequence ID" value="NZ_PYMB01000001.1"/>
</dbReference>
<reference evidence="3 4" key="1">
    <citation type="submission" date="2018-03" db="EMBL/GenBank/DDBJ databases">
        <title>Whole genome sequencing of Histamine producing bacteria.</title>
        <authorList>
            <person name="Butler K."/>
        </authorList>
    </citation>
    <scope>NUCLEOTIDE SEQUENCE [LARGE SCALE GENOMIC DNA]</scope>
    <source>
        <strain evidence="3 4">DSM 19138</strain>
    </source>
</reference>
<sequence length="402" mass="44920">MQPKQSLNRKLSRIYKKNYQIVTLASLCIMAMPLNAQDGLGDEEVTLNHVAAEVDQPSAYLITHNAQLAASEYRTPLQRNDGLITTNINELGIDTKQITQLRQDIAGGNYGEIDSLLIHYKGQLIAEDYWRDGAIDKPHFMFSITKNMLSNAIGKAIELGYIDSVNDPAIKYLTIANKKQLAPGTDEITLHDLLSMQSGISIPNSKTGNALPVITRENHASLYLSLTDKVNPGQTFKYQGADPDILNHVLYNTTGKDLAAFTDEHFFQPMAITNAQWETSVSGLTKASSGLHFTSRDLIKFGKLVIGEGQYMNKQLLNSEWLHTATTPKTKSGKYGYFWWTENFRYNGKEIKTISARGARGQFLFVMPEIDLIVAVTSSNRGPQRRVPLQFVPEYIIPAFIE</sequence>
<proteinExistence type="predicted"/>
<feature type="signal peptide" evidence="1">
    <location>
        <begin position="1"/>
        <end position="36"/>
    </location>
</feature>